<protein>
    <submittedName>
        <fullName evidence="3">Uncharacterized protein</fullName>
    </submittedName>
</protein>
<feature type="transmembrane region" description="Helical" evidence="2">
    <location>
        <begin position="54"/>
        <end position="75"/>
    </location>
</feature>
<accession>A0AA88LKJ9</accession>
<feature type="compositionally biased region" description="Polar residues" evidence="1">
    <location>
        <begin position="101"/>
        <end position="125"/>
    </location>
</feature>
<sequence length="125" mass="13180">MLIIWKSFIPPSSSSAPPPPPPTPPARLLSTAHPACTSVSPAARAASTLPSLPLYVGLFVCLLLLVLALVFVTLYRMKHTVAPMPCYAARADTEAYAETEPTAQETADTPPDTTITSDGAITTYP</sequence>
<keyword evidence="2" id="KW-0812">Transmembrane</keyword>
<feature type="region of interest" description="Disordered" evidence="1">
    <location>
        <begin position="95"/>
        <end position="125"/>
    </location>
</feature>
<evidence type="ECO:0000256" key="2">
    <source>
        <dbReference type="SAM" id="Phobius"/>
    </source>
</evidence>
<evidence type="ECO:0000313" key="4">
    <source>
        <dbReference type="Proteomes" id="UP001187315"/>
    </source>
</evidence>
<keyword evidence="4" id="KW-1185">Reference proteome</keyword>
<reference evidence="3" key="1">
    <citation type="submission" date="2023-08" db="EMBL/GenBank/DDBJ databases">
        <title>Pelteobagrus vachellii genome.</title>
        <authorList>
            <person name="Liu H."/>
        </authorList>
    </citation>
    <scope>NUCLEOTIDE SEQUENCE</scope>
    <source>
        <strain evidence="3">PRFRI_2022a</strain>
        <tissue evidence="3">Muscle</tissue>
    </source>
</reference>
<keyword evidence="2" id="KW-0472">Membrane</keyword>
<evidence type="ECO:0000256" key="1">
    <source>
        <dbReference type="SAM" id="MobiDB-lite"/>
    </source>
</evidence>
<dbReference type="EMBL" id="JAVHJS010000025">
    <property type="protein sequence ID" value="KAK2816076.1"/>
    <property type="molecule type" value="Genomic_DNA"/>
</dbReference>
<comment type="caution">
    <text evidence="3">The sequence shown here is derived from an EMBL/GenBank/DDBJ whole genome shotgun (WGS) entry which is preliminary data.</text>
</comment>
<feature type="region of interest" description="Disordered" evidence="1">
    <location>
        <begin position="9"/>
        <end position="30"/>
    </location>
</feature>
<gene>
    <name evidence="3" type="ORF">Q7C36_022347</name>
</gene>
<dbReference type="AlphaFoldDB" id="A0AA88LKJ9"/>
<feature type="compositionally biased region" description="Pro residues" evidence="1">
    <location>
        <begin position="16"/>
        <end position="25"/>
    </location>
</feature>
<organism evidence="3 4">
    <name type="scientific">Tachysurus vachellii</name>
    <name type="common">Darkbarbel catfish</name>
    <name type="synonym">Pelteobagrus vachellii</name>
    <dbReference type="NCBI Taxonomy" id="175792"/>
    <lineage>
        <taxon>Eukaryota</taxon>
        <taxon>Metazoa</taxon>
        <taxon>Chordata</taxon>
        <taxon>Craniata</taxon>
        <taxon>Vertebrata</taxon>
        <taxon>Euteleostomi</taxon>
        <taxon>Actinopterygii</taxon>
        <taxon>Neopterygii</taxon>
        <taxon>Teleostei</taxon>
        <taxon>Ostariophysi</taxon>
        <taxon>Siluriformes</taxon>
        <taxon>Bagridae</taxon>
        <taxon>Tachysurus</taxon>
    </lineage>
</organism>
<keyword evidence="2" id="KW-1133">Transmembrane helix</keyword>
<dbReference type="Proteomes" id="UP001187315">
    <property type="component" value="Unassembled WGS sequence"/>
</dbReference>
<proteinExistence type="predicted"/>
<evidence type="ECO:0000313" key="3">
    <source>
        <dbReference type="EMBL" id="KAK2816076.1"/>
    </source>
</evidence>
<name>A0AA88LKJ9_TACVA</name>